<dbReference type="PANTHER" id="PTHR46796:SF13">
    <property type="entry name" value="HTH-TYPE TRANSCRIPTIONAL ACTIVATOR RHAS"/>
    <property type="match status" value="1"/>
</dbReference>
<dbReference type="InterPro" id="IPR050204">
    <property type="entry name" value="AraC_XylS_family_regulators"/>
</dbReference>
<evidence type="ECO:0000313" key="5">
    <source>
        <dbReference type="EMBL" id="MBC9930581.1"/>
    </source>
</evidence>
<dbReference type="Gene3D" id="1.10.10.60">
    <property type="entry name" value="Homeodomain-like"/>
    <property type="match status" value="1"/>
</dbReference>
<evidence type="ECO:0000313" key="6">
    <source>
        <dbReference type="Proteomes" id="UP000659124"/>
    </source>
</evidence>
<keyword evidence="1" id="KW-0805">Transcription regulation</keyword>
<evidence type="ECO:0000256" key="2">
    <source>
        <dbReference type="ARBA" id="ARBA00023125"/>
    </source>
</evidence>
<comment type="caution">
    <text evidence="5">The sequence shown here is derived from an EMBL/GenBank/DDBJ whole genome shotgun (WGS) entry which is preliminary data.</text>
</comment>
<sequence>MFNVQTFRPHQRLRDYLLSYQSIAGNFSGEDRCLTLLPHFIQSMWLNLGTEHALYNVDQQEYASPAMLTGPRNHIGEWRINGETRLLTAHFRPGSWSRMFKVPAEWCNNHAINLYTLLGKRILSLTTGINECSSPEQQIQLLESWLLEQLTGNPPNNCDIEKAIQLIFASHGNITIRQLETSVFLTKRTLERAFLKQTGLRLKMFCRLVRFRKAIDYMLRMRHPQWSLLAHKAGYCDQTHFINEFRYFTHHLPHQFSGLLQAETDFVTFIR</sequence>
<organism evidence="5 6">
    <name type="scientific">Chitinophaga qingshengii</name>
    <dbReference type="NCBI Taxonomy" id="1569794"/>
    <lineage>
        <taxon>Bacteria</taxon>
        <taxon>Pseudomonadati</taxon>
        <taxon>Bacteroidota</taxon>
        <taxon>Chitinophagia</taxon>
        <taxon>Chitinophagales</taxon>
        <taxon>Chitinophagaceae</taxon>
        <taxon>Chitinophaga</taxon>
    </lineage>
</organism>
<dbReference type="RefSeq" id="WP_188087647.1">
    <property type="nucleotide sequence ID" value="NZ_JACVFC010000001.1"/>
</dbReference>
<dbReference type="Proteomes" id="UP000659124">
    <property type="component" value="Unassembled WGS sequence"/>
</dbReference>
<evidence type="ECO:0000259" key="4">
    <source>
        <dbReference type="PROSITE" id="PS01124"/>
    </source>
</evidence>
<keyword evidence="3" id="KW-0804">Transcription</keyword>
<keyword evidence="2" id="KW-0238">DNA-binding</keyword>
<gene>
    <name evidence="5" type="ORF">ICL07_09375</name>
</gene>
<evidence type="ECO:0000256" key="3">
    <source>
        <dbReference type="ARBA" id="ARBA00023163"/>
    </source>
</evidence>
<proteinExistence type="predicted"/>
<keyword evidence="6" id="KW-1185">Reference proteome</keyword>
<protein>
    <submittedName>
        <fullName evidence="5">AraC family transcriptional regulator</fullName>
    </submittedName>
</protein>
<accession>A0ABR7TM53</accession>
<dbReference type="PROSITE" id="PS01124">
    <property type="entry name" value="HTH_ARAC_FAMILY_2"/>
    <property type="match status" value="1"/>
</dbReference>
<dbReference type="InterPro" id="IPR018060">
    <property type="entry name" value="HTH_AraC"/>
</dbReference>
<dbReference type="SMART" id="SM00342">
    <property type="entry name" value="HTH_ARAC"/>
    <property type="match status" value="1"/>
</dbReference>
<reference evidence="5 6" key="1">
    <citation type="submission" date="2020-09" db="EMBL/GenBank/DDBJ databases">
        <title>Genome sequences of type strains of Chitinophaga qingshengii and Chitinophaga varians.</title>
        <authorList>
            <person name="Kittiwongwattana C."/>
        </authorList>
    </citation>
    <scope>NUCLEOTIDE SEQUENCE [LARGE SCALE GENOMIC DNA]</scope>
    <source>
        <strain evidence="5 6">JCM 30026</strain>
    </source>
</reference>
<name>A0ABR7TM53_9BACT</name>
<dbReference type="PANTHER" id="PTHR46796">
    <property type="entry name" value="HTH-TYPE TRANSCRIPTIONAL ACTIVATOR RHAS-RELATED"/>
    <property type="match status" value="1"/>
</dbReference>
<dbReference type="Pfam" id="PF12833">
    <property type="entry name" value="HTH_18"/>
    <property type="match status" value="1"/>
</dbReference>
<dbReference type="EMBL" id="JACVFC010000001">
    <property type="protein sequence ID" value="MBC9930581.1"/>
    <property type="molecule type" value="Genomic_DNA"/>
</dbReference>
<evidence type="ECO:0000256" key="1">
    <source>
        <dbReference type="ARBA" id="ARBA00023015"/>
    </source>
</evidence>
<feature type="domain" description="HTH araC/xylS-type" evidence="4">
    <location>
        <begin position="161"/>
        <end position="259"/>
    </location>
</feature>